<comment type="caution">
    <text evidence="1">The sequence shown here is derived from an EMBL/GenBank/DDBJ whole genome shotgun (WGS) entry which is preliminary data.</text>
</comment>
<sequence>METGVGAVAEIVKNRVASAAQRLRRPKPTDVMSRLTGEIQQWRVQLEEAEKRQVNDGEVKKWLGTAKDVYYEMIDVLEEWRIVEMESRVHHFGLSLCFLSQLRKCLCYRDFGGKIESFISQMQEVRGAGEGLNSIEVGTEEGDYAWLNRRVFSKAVLKSRVYGRDDEAEILKRKLLSPQQDIQYLSLVGKAGIGKTTLAQTVYRKQDVQDHFQLKVWINVSHEFNLFRIARIIIQSVPETATLSIPIDEGDVQVLMLRVGQIIYKKRFLFVLDGVRNEDDSLWHELRATCKNGEAGSTILITTREDNVAHDAGCKPQQVMRVGRLSDEDCWLIIRDYALDSSTDELEGVRPYVKVGREIAKKCEGLPVVAKSLAGILSSRRSVQEWLEVLQIDIWQTSSNHDRPSNVTPSLMLSYYFLPNALRKCLLYCAIFPKDHIIYVDKLIKLWIGHGYFDSHPVEMELETVAEICFQELLNRSFFHELKKDDKGNLTCELVGAISDFIQFLAENECLILHADDKTEFADSPLEKHRHMTIKVASQASLPGDIGDTRKLHTLMVLAEYSYTDPSTLSNLLSHCRRLRALDLSSCSIRELRIKVGSLLHLRYLDLSFNRDLKKLPKEICDLSFLQTLNLNGCDSLLKLPKGIGKLSNLRHLEILWTKSLSYLPKGIASLTSLRTLNRFFGNDGVDSKECNFGDLSRLNHLQGCISIDGLGEATDVAQAREACLREKKKIIGLELWFSAVGHEGAKDGNVLEALEPPPELECLGIHYCRARSFPNWITTLEHLRELMLSDCSNCVTLPALGKLKHLEALEIRKMTELQKLGAEFLGIESEKDVSFPELKKLHFHMLTSWEKWEDIPEEGRRLSIMPQLSSVSITSCTKIEALPNYIQNKIKGIPVTVEDCPFLKEDGLQKRGQSHLATNSGAALPTLMDKEAK</sequence>
<evidence type="ECO:0000313" key="1">
    <source>
        <dbReference type="EMBL" id="KAI4354866.1"/>
    </source>
</evidence>
<dbReference type="EMBL" id="CM039427">
    <property type="protein sequence ID" value="KAI4354866.1"/>
    <property type="molecule type" value="Genomic_DNA"/>
</dbReference>
<evidence type="ECO:0000313" key="2">
    <source>
        <dbReference type="Proteomes" id="UP000828941"/>
    </source>
</evidence>
<gene>
    <name evidence="1" type="ORF">L6164_003695</name>
</gene>
<name>A0ACB9Q245_BAUVA</name>
<reference evidence="1 2" key="1">
    <citation type="journal article" date="2022" name="DNA Res.">
        <title>Chromosomal-level genome assembly of the orchid tree Bauhinia variegata (Leguminosae; Cercidoideae) supports the allotetraploid origin hypothesis of Bauhinia.</title>
        <authorList>
            <person name="Zhong Y."/>
            <person name="Chen Y."/>
            <person name="Zheng D."/>
            <person name="Pang J."/>
            <person name="Liu Y."/>
            <person name="Luo S."/>
            <person name="Meng S."/>
            <person name="Qian L."/>
            <person name="Wei D."/>
            <person name="Dai S."/>
            <person name="Zhou R."/>
        </authorList>
    </citation>
    <scope>NUCLEOTIDE SEQUENCE [LARGE SCALE GENOMIC DNA]</scope>
    <source>
        <strain evidence="1">BV-YZ2020</strain>
    </source>
</reference>
<protein>
    <submittedName>
        <fullName evidence="1">Uncharacterized protein</fullName>
    </submittedName>
</protein>
<dbReference type="Proteomes" id="UP000828941">
    <property type="component" value="Chromosome 2"/>
</dbReference>
<proteinExistence type="predicted"/>
<keyword evidence="2" id="KW-1185">Reference proteome</keyword>
<organism evidence="1 2">
    <name type="scientific">Bauhinia variegata</name>
    <name type="common">Purple orchid tree</name>
    <name type="synonym">Phanera variegata</name>
    <dbReference type="NCBI Taxonomy" id="167791"/>
    <lineage>
        <taxon>Eukaryota</taxon>
        <taxon>Viridiplantae</taxon>
        <taxon>Streptophyta</taxon>
        <taxon>Embryophyta</taxon>
        <taxon>Tracheophyta</taxon>
        <taxon>Spermatophyta</taxon>
        <taxon>Magnoliopsida</taxon>
        <taxon>eudicotyledons</taxon>
        <taxon>Gunneridae</taxon>
        <taxon>Pentapetalae</taxon>
        <taxon>rosids</taxon>
        <taxon>fabids</taxon>
        <taxon>Fabales</taxon>
        <taxon>Fabaceae</taxon>
        <taxon>Cercidoideae</taxon>
        <taxon>Cercideae</taxon>
        <taxon>Bauhiniinae</taxon>
        <taxon>Bauhinia</taxon>
    </lineage>
</organism>
<accession>A0ACB9Q245</accession>